<comment type="similarity">
    <text evidence="2">Belongs to the FliS family.</text>
</comment>
<keyword evidence="6" id="KW-0969">Cilium</keyword>
<dbReference type="AlphaFoldDB" id="A0A212S1L9"/>
<keyword evidence="7" id="KW-1185">Reference proteome</keyword>
<gene>
    <name evidence="6" type="ORF">SAMN07250955_1207</name>
</gene>
<dbReference type="Gene3D" id="1.20.120.340">
    <property type="entry name" value="Flagellar protein FliS"/>
    <property type="match status" value="1"/>
</dbReference>
<dbReference type="PANTHER" id="PTHR34773:SF1">
    <property type="entry name" value="FLAGELLAR SECRETION CHAPERONE FLIS"/>
    <property type="match status" value="1"/>
</dbReference>
<evidence type="ECO:0000256" key="2">
    <source>
        <dbReference type="ARBA" id="ARBA00008787"/>
    </source>
</evidence>
<evidence type="ECO:0000256" key="1">
    <source>
        <dbReference type="ARBA" id="ARBA00004514"/>
    </source>
</evidence>
<name>A0A212S1L9_9PROT</name>
<keyword evidence="6" id="KW-0282">Flagellum</keyword>
<keyword evidence="3" id="KW-0963">Cytoplasm</keyword>
<dbReference type="GO" id="GO:0005829">
    <property type="term" value="C:cytosol"/>
    <property type="evidence" value="ECO:0007669"/>
    <property type="project" value="UniProtKB-SubCell"/>
</dbReference>
<dbReference type="Pfam" id="PF02561">
    <property type="entry name" value="FliS"/>
    <property type="match status" value="1"/>
</dbReference>
<dbReference type="PANTHER" id="PTHR34773">
    <property type="entry name" value="FLAGELLAR SECRETION CHAPERONE FLIS"/>
    <property type="match status" value="1"/>
</dbReference>
<keyword evidence="4" id="KW-1005">Bacterial flagellum biogenesis</keyword>
<evidence type="ECO:0000256" key="4">
    <source>
        <dbReference type="ARBA" id="ARBA00022795"/>
    </source>
</evidence>
<dbReference type="GO" id="GO:0044780">
    <property type="term" value="P:bacterial-type flagellum assembly"/>
    <property type="evidence" value="ECO:0007669"/>
    <property type="project" value="InterPro"/>
</dbReference>
<dbReference type="InterPro" id="IPR003713">
    <property type="entry name" value="FliS"/>
</dbReference>
<sequence length="156" mass="16640">MNAFPNAQTLDAAEKHGAYKAAHATLPPVYQVVMLYDGIIGFLRKAKAAMGQNLIEERHANVAKAAAIVDGLQNCLDHDKGGQAAQDLHNFYTTAFVQITRIDIKNDPGICDLLIDKFADIRGAWAQLARASMAVAGSPMAPVAQTPARLPTSLSA</sequence>
<evidence type="ECO:0000313" key="6">
    <source>
        <dbReference type="EMBL" id="SNB79035.1"/>
    </source>
</evidence>
<dbReference type="SUPFAM" id="SSF101116">
    <property type="entry name" value="Flagellar export chaperone FliS"/>
    <property type="match status" value="1"/>
</dbReference>
<organism evidence="6 7">
    <name type="scientific">Arboricoccus pini</name>
    <dbReference type="NCBI Taxonomy" id="1963835"/>
    <lineage>
        <taxon>Bacteria</taxon>
        <taxon>Pseudomonadati</taxon>
        <taxon>Pseudomonadota</taxon>
        <taxon>Alphaproteobacteria</taxon>
        <taxon>Geminicoccales</taxon>
        <taxon>Geminicoccaceae</taxon>
        <taxon>Arboricoccus</taxon>
    </lineage>
</organism>
<dbReference type="EMBL" id="FYEH01000020">
    <property type="protein sequence ID" value="SNB79035.1"/>
    <property type="molecule type" value="Genomic_DNA"/>
</dbReference>
<protein>
    <submittedName>
        <fullName evidence="6">Flagellar biosynthetic protein FliS</fullName>
    </submittedName>
</protein>
<keyword evidence="6" id="KW-0966">Cell projection</keyword>
<dbReference type="CDD" id="cd16098">
    <property type="entry name" value="FliS"/>
    <property type="match status" value="1"/>
</dbReference>
<comment type="subcellular location">
    <subcellularLocation>
        <location evidence="1">Cytoplasm</location>
        <location evidence="1">Cytosol</location>
    </subcellularLocation>
</comment>
<keyword evidence="5" id="KW-0143">Chaperone</keyword>
<reference evidence="6 7" key="1">
    <citation type="submission" date="2017-06" db="EMBL/GenBank/DDBJ databases">
        <authorList>
            <person name="Kim H.J."/>
            <person name="Triplett B.A."/>
        </authorList>
    </citation>
    <scope>NUCLEOTIDE SEQUENCE [LARGE SCALE GENOMIC DNA]</scope>
    <source>
        <strain evidence="6 7">B29T1</strain>
    </source>
</reference>
<dbReference type="NCBIfam" id="TIGR00208">
    <property type="entry name" value="fliS"/>
    <property type="match status" value="1"/>
</dbReference>
<dbReference type="Proteomes" id="UP000197065">
    <property type="component" value="Unassembled WGS sequence"/>
</dbReference>
<evidence type="ECO:0000313" key="7">
    <source>
        <dbReference type="Proteomes" id="UP000197065"/>
    </source>
</evidence>
<dbReference type="RefSeq" id="WP_088562969.1">
    <property type="nucleotide sequence ID" value="NZ_FYEH01000020.1"/>
</dbReference>
<proteinExistence type="inferred from homology"/>
<accession>A0A212S1L9</accession>
<evidence type="ECO:0000256" key="3">
    <source>
        <dbReference type="ARBA" id="ARBA00022490"/>
    </source>
</evidence>
<evidence type="ECO:0000256" key="5">
    <source>
        <dbReference type="ARBA" id="ARBA00023186"/>
    </source>
</evidence>
<dbReference type="InterPro" id="IPR036584">
    <property type="entry name" value="FliS_sf"/>
</dbReference>
<dbReference type="GO" id="GO:0071973">
    <property type="term" value="P:bacterial-type flagellum-dependent cell motility"/>
    <property type="evidence" value="ECO:0007669"/>
    <property type="project" value="TreeGrafter"/>
</dbReference>
<dbReference type="OrthoDB" id="7365405at2"/>